<evidence type="ECO:0000313" key="1">
    <source>
        <dbReference type="EMBL" id="HEW52775.1"/>
    </source>
</evidence>
<reference evidence="1" key="1">
    <citation type="journal article" date="2020" name="mSystems">
        <title>Genome- and Community-Level Interaction Insights into Carbon Utilization and Element Cycling Functions of Hydrothermarchaeota in Hydrothermal Sediment.</title>
        <authorList>
            <person name="Zhou Z."/>
            <person name="Liu Y."/>
            <person name="Xu W."/>
            <person name="Pan J."/>
            <person name="Luo Z.H."/>
            <person name="Li M."/>
        </authorList>
    </citation>
    <scope>NUCLEOTIDE SEQUENCE [LARGE SCALE GENOMIC DNA]</scope>
    <source>
        <strain evidence="1">SpSt-16</strain>
    </source>
</reference>
<dbReference type="AlphaFoldDB" id="A0A7C2Z8W7"/>
<sequence length="204" mass="23101">MSLRRLATYIKVFEDTAKIVLAKSLRGGRQSNSGCNYLKPGIFLCFDGQYLMALYRVNRIGMNILSLSQLDYVYFLKRIIDVFHIEGCRCTFLTDIEPVNTEDYVNNLNRKLQMKLVELEADKSNVKLRSLVENLLEVRKKILMGITPARIANIVALVCAKSVGTEKLMEVGTRARNLLSMDLEPVTNLGLAEAIANFCYQQNP</sequence>
<dbReference type="EMBL" id="DSGT01000003">
    <property type="protein sequence ID" value="HEW52775.1"/>
    <property type="molecule type" value="Genomic_DNA"/>
</dbReference>
<comment type="caution">
    <text evidence="1">The sequence shown here is derived from an EMBL/GenBank/DDBJ whole genome shotgun (WGS) entry which is preliminary data.</text>
</comment>
<proteinExistence type="predicted"/>
<protein>
    <submittedName>
        <fullName evidence="1">Uncharacterized protein</fullName>
    </submittedName>
</protein>
<name>A0A7C2Z8W7_9CREN</name>
<accession>A0A7C2Z8W7</accession>
<gene>
    <name evidence="1" type="ORF">ENO77_01160</name>
</gene>
<organism evidence="1">
    <name type="scientific">Ignisphaera aggregans</name>
    <dbReference type="NCBI Taxonomy" id="334771"/>
    <lineage>
        <taxon>Archaea</taxon>
        <taxon>Thermoproteota</taxon>
        <taxon>Thermoprotei</taxon>
        <taxon>Desulfurococcales</taxon>
        <taxon>Desulfurococcaceae</taxon>
        <taxon>Ignisphaera</taxon>
    </lineage>
</organism>